<organism evidence="2 3">
    <name type="scientific">Bradyrhizobium cytisi</name>
    <dbReference type="NCBI Taxonomy" id="515489"/>
    <lineage>
        <taxon>Bacteria</taxon>
        <taxon>Pseudomonadati</taxon>
        <taxon>Pseudomonadota</taxon>
        <taxon>Alphaproteobacteria</taxon>
        <taxon>Hyphomicrobiales</taxon>
        <taxon>Nitrobacteraceae</taxon>
        <taxon>Bradyrhizobium</taxon>
    </lineage>
</organism>
<keyword evidence="3" id="KW-1185">Reference proteome</keyword>
<proteinExistence type="predicted"/>
<feature type="region of interest" description="Disordered" evidence="1">
    <location>
        <begin position="79"/>
        <end position="108"/>
    </location>
</feature>
<reference evidence="2 3" key="1">
    <citation type="submission" date="2019-08" db="EMBL/GenBank/DDBJ databases">
        <title>Bradyrhizobium hipponensis sp. nov., a rhizobium isolated from a Lupinus angustifolius root nodule in Tunisia.</title>
        <authorList>
            <person name="Off K."/>
            <person name="Rejili M."/>
            <person name="Mars M."/>
            <person name="Brachmann A."/>
            <person name="Marin M."/>
        </authorList>
    </citation>
    <scope>NUCLEOTIDE SEQUENCE [LARGE SCALE GENOMIC DNA]</scope>
    <source>
        <strain evidence="2 3">CTAW11</strain>
    </source>
</reference>
<dbReference type="Proteomes" id="UP000324853">
    <property type="component" value="Unassembled WGS sequence"/>
</dbReference>
<protein>
    <submittedName>
        <fullName evidence="2">Uncharacterized protein</fullName>
    </submittedName>
</protein>
<evidence type="ECO:0000256" key="1">
    <source>
        <dbReference type="SAM" id="MobiDB-lite"/>
    </source>
</evidence>
<accession>A0A5S4WW13</accession>
<dbReference type="AlphaFoldDB" id="A0A5S4WW13"/>
<name>A0A5S4WW13_9BRAD</name>
<dbReference type="RefSeq" id="WP_148750507.1">
    <property type="nucleotide sequence ID" value="NZ_VSSR01000014.1"/>
</dbReference>
<dbReference type="EMBL" id="VSSR01000014">
    <property type="protein sequence ID" value="TYL86153.1"/>
    <property type="molecule type" value="Genomic_DNA"/>
</dbReference>
<evidence type="ECO:0000313" key="2">
    <source>
        <dbReference type="EMBL" id="TYL86153.1"/>
    </source>
</evidence>
<comment type="caution">
    <text evidence="2">The sequence shown here is derived from an EMBL/GenBank/DDBJ whole genome shotgun (WGS) entry which is preliminary data.</text>
</comment>
<feature type="region of interest" description="Disordered" evidence="1">
    <location>
        <begin position="1"/>
        <end position="24"/>
    </location>
</feature>
<evidence type="ECO:0000313" key="3">
    <source>
        <dbReference type="Proteomes" id="UP000324853"/>
    </source>
</evidence>
<sequence>MIDLTQRPTADRINEPSPTMPADVAVGRLDGLPDVAGDDRVEIDVGWRAIARSERPPHVLMEGKNMSDGIVDVKCARAETGGETIADRGDGDQPRGGPRIRARSLLAC</sequence>
<gene>
    <name evidence="2" type="ORF">FXB38_08995</name>
</gene>